<dbReference type="SUPFAM" id="SSF52317">
    <property type="entry name" value="Class I glutamine amidotransferase-like"/>
    <property type="match status" value="1"/>
</dbReference>
<dbReference type="EMBL" id="JBHULX010000013">
    <property type="protein sequence ID" value="MFD2590979.1"/>
    <property type="molecule type" value="Genomic_DNA"/>
</dbReference>
<dbReference type="InterPro" id="IPR002818">
    <property type="entry name" value="DJ-1/PfpI"/>
</dbReference>
<protein>
    <submittedName>
        <fullName evidence="2">DJ-1/PfpI family protein</fullName>
    </submittedName>
</protein>
<dbReference type="PANTHER" id="PTHR43130">
    <property type="entry name" value="ARAC-FAMILY TRANSCRIPTIONAL REGULATOR"/>
    <property type="match status" value="1"/>
</dbReference>
<organism evidence="2 3">
    <name type="scientific">Aquimarina hainanensis</name>
    <dbReference type="NCBI Taxonomy" id="1578017"/>
    <lineage>
        <taxon>Bacteria</taxon>
        <taxon>Pseudomonadati</taxon>
        <taxon>Bacteroidota</taxon>
        <taxon>Flavobacteriia</taxon>
        <taxon>Flavobacteriales</taxon>
        <taxon>Flavobacteriaceae</taxon>
        <taxon>Aquimarina</taxon>
    </lineage>
</organism>
<reference evidence="3" key="1">
    <citation type="journal article" date="2019" name="Int. J. Syst. Evol. Microbiol.">
        <title>The Global Catalogue of Microorganisms (GCM) 10K type strain sequencing project: providing services to taxonomists for standard genome sequencing and annotation.</title>
        <authorList>
            <consortium name="The Broad Institute Genomics Platform"/>
            <consortium name="The Broad Institute Genome Sequencing Center for Infectious Disease"/>
            <person name="Wu L."/>
            <person name="Ma J."/>
        </authorList>
    </citation>
    <scope>NUCLEOTIDE SEQUENCE [LARGE SCALE GENOMIC DNA]</scope>
    <source>
        <strain evidence="3">KCTC 42423</strain>
    </source>
</reference>
<dbReference type="RefSeq" id="WP_378258832.1">
    <property type="nucleotide sequence ID" value="NZ_JBHSJV010000001.1"/>
</dbReference>
<gene>
    <name evidence="2" type="ORF">ACFSTE_09065</name>
</gene>
<keyword evidence="3" id="KW-1185">Reference proteome</keyword>
<sequence>MRRTILFFLMISLIGCSPKKEKDTQSINQTRNMKTKQLIQGMPTIGVLIFDGFLTNEVIAPIDVFAKPDKEGTPLFNVVTLAKEQRAYKSEEGLVVFPDFKLEETPNLNVLVIPSSYHPDVQEKDTTLITFIQEQNQTTEYIASHCAGAFLVGASGIADQKEIVTYVTGGEMLQKAYPQLQVLDDRTISVARDGKFFSSNGGLVSYTSSLDLLEKMTSVVHRKYVEEVLLLDRL</sequence>
<proteinExistence type="predicted"/>
<dbReference type="InterPro" id="IPR029062">
    <property type="entry name" value="Class_I_gatase-like"/>
</dbReference>
<dbReference type="Gene3D" id="3.40.50.880">
    <property type="match status" value="1"/>
</dbReference>
<evidence type="ECO:0000313" key="2">
    <source>
        <dbReference type="EMBL" id="MFD2590979.1"/>
    </source>
</evidence>
<accession>A0ABW5N9U9</accession>
<dbReference type="Pfam" id="PF01965">
    <property type="entry name" value="DJ-1_PfpI"/>
    <property type="match status" value="1"/>
</dbReference>
<name>A0ABW5N9U9_9FLAO</name>
<comment type="caution">
    <text evidence="2">The sequence shown here is derived from an EMBL/GenBank/DDBJ whole genome shotgun (WGS) entry which is preliminary data.</text>
</comment>
<feature type="domain" description="DJ-1/PfpI" evidence="1">
    <location>
        <begin position="45"/>
        <end position="201"/>
    </location>
</feature>
<dbReference type="InterPro" id="IPR052158">
    <property type="entry name" value="INH-QAR"/>
</dbReference>
<dbReference type="Proteomes" id="UP001597459">
    <property type="component" value="Unassembled WGS sequence"/>
</dbReference>
<dbReference type="PANTHER" id="PTHR43130:SF3">
    <property type="entry name" value="HTH-TYPE TRANSCRIPTIONAL REGULATOR RV1931C"/>
    <property type="match status" value="1"/>
</dbReference>
<dbReference type="PROSITE" id="PS51257">
    <property type="entry name" value="PROKAR_LIPOPROTEIN"/>
    <property type="match status" value="1"/>
</dbReference>
<evidence type="ECO:0000259" key="1">
    <source>
        <dbReference type="Pfam" id="PF01965"/>
    </source>
</evidence>
<evidence type="ECO:0000313" key="3">
    <source>
        <dbReference type="Proteomes" id="UP001597459"/>
    </source>
</evidence>